<dbReference type="AlphaFoldDB" id="A0A843TW68"/>
<comment type="caution">
    <text evidence="1">The sequence shown here is derived from an EMBL/GenBank/DDBJ whole genome shotgun (WGS) entry which is preliminary data.</text>
</comment>
<name>A0A843TW68_COLES</name>
<evidence type="ECO:0000313" key="1">
    <source>
        <dbReference type="EMBL" id="MQL74147.1"/>
    </source>
</evidence>
<proteinExistence type="predicted"/>
<reference evidence="1" key="1">
    <citation type="submission" date="2017-07" db="EMBL/GenBank/DDBJ databases">
        <title>Taro Niue Genome Assembly and Annotation.</title>
        <authorList>
            <person name="Atibalentja N."/>
            <person name="Keating K."/>
            <person name="Fields C.J."/>
        </authorList>
    </citation>
    <scope>NUCLEOTIDE SEQUENCE</scope>
    <source>
        <strain evidence="1">Niue_2</strain>
        <tissue evidence="1">Leaf</tissue>
    </source>
</reference>
<sequence length="109" mass="12199">MAKRMIPHIRTCCTEDKLTLLDRQVTAMSTQVTVVSTQFTVVLTQSRGVVSTQSRGGVDTSAGFQQTVRTVQEWCRHSPGVVSTLVLVSSKQSEQRKERKNKISTTWML</sequence>
<accession>A0A843TW68</accession>
<dbReference type="EMBL" id="NMUH01000194">
    <property type="protein sequence ID" value="MQL74147.1"/>
    <property type="molecule type" value="Genomic_DNA"/>
</dbReference>
<gene>
    <name evidence="1" type="ORF">Taro_006505</name>
</gene>
<organism evidence="1 2">
    <name type="scientific">Colocasia esculenta</name>
    <name type="common">Wild taro</name>
    <name type="synonym">Arum esculentum</name>
    <dbReference type="NCBI Taxonomy" id="4460"/>
    <lineage>
        <taxon>Eukaryota</taxon>
        <taxon>Viridiplantae</taxon>
        <taxon>Streptophyta</taxon>
        <taxon>Embryophyta</taxon>
        <taxon>Tracheophyta</taxon>
        <taxon>Spermatophyta</taxon>
        <taxon>Magnoliopsida</taxon>
        <taxon>Liliopsida</taxon>
        <taxon>Araceae</taxon>
        <taxon>Aroideae</taxon>
        <taxon>Colocasieae</taxon>
        <taxon>Colocasia</taxon>
    </lineage>
</organism>
<protein>
    <submittedName>
        <fullName evidence="1">Uncharacterized protein</fullName>
    </submittedName>
</protein>
<dbReference type="Proteomes" id="UP000652761">
    <property type="component" value="Unassembled WGS sequence"/>
</dbReference>
<evidence type="ECO:0000313" key="2">
    <source>
        <dbReference type="Proteomes" id="UP000652761"/>
    </source>
</evidence>
<keyword evidence="2" id="KW-1185">Reference proteome</keyword>